<dbReference type="EMBL" id="CAJOBH010229171">
    <property type="protein sequence ID" value="CAF5064587.1"/>
    <property type="molecule type" value="Genomic_DNA"/>
</dbReference>
<dbReference type="Pfam" id="PF04097">
    <property type="entry name" value="Nic96"/>
    <property type="match status" value="1"/>
</dbReference>
<organism evidence="6 7">
    <name type="scientific">Rotaria magnacalcarata</name>
    <dbReference type="NCBI Taxonomy" id="392030"/>
    <lineage>
        <taxon>Eukaryota</taxon>
        <taxon>Metazoa</taxon>
        <taxon>Spiralia</taxon>
        <taxon>Gnathifera</taxon>
        <taxon>Rotifera</taxon>
        <taxon>Eurotatoria</taxon>
        <taxon>Bdelloidea</taxon>
        <taxon>Philodinida</taxon>
        <taxon>Philodinidae</taxon>
        <taxon>Rotaria</taxon>
    </lineage>
</organism>
<protein>
    <recommendedName>
        <fullName evidence="5">Nuclear pore protein</fullName>
    </recommendedName>
</protein>
<keyword evidence="4 5" id="KW-0539">Nucleus</keyword>
<keyword evidence="5" id="KW-0472">Membrane</keyword>
<proteinExistence type="inferred from homology"/>
<evidence type="ECO:0000313" key="7">
    <source>
        <dbReference type="Proteomes" id="UP000681967"/>
    </source>
</evidence>
<gene>
    <name evidence="6" type="ORF">BYL167_LOCUS59734</name>
</gene>
<comment type="subcellular location">
    <subcellularLocation>
        <location evidence="1 5">Nucleus</location>
        <location evidence="1 5">Nuclear pore complex</location>
    </subcellularLocation>
</comment>
<dbReference type="GO" id="GO:0006606">
    <property type="term" value="P:protein import into nucleus"/>
    <property type="evidence" value="ECO:0007669"/>
    <property type="project" value="TreeGrafter"/>
</dbReference>
<dbReference type="InterPro" id="IPR007231">
    <property type="entry name" value="Nucleoporin_int_Nup93/Nic96"/>
</dbReference>
<comment type="caution">
    <text evidence="6">The sequence shown here is derived from an EMBL/GenBank/DDBJ whole genome shotgun (WGS) entry which is preliminary data.</text>
</comment>
<evidence type="ECO:0000256" key="4">
    <source>
        <dbReference type="ARBA" id="ARBA00023242"/>
    </source>
</evidence>
<dbReference type="GO" id="GO:0005643">
    <property type="term" value="C:nuclear pore"/>
    <property type="evidence" value="ECO:0007669"/>
    <property type="project" value="UniProtKB-SubCell"/>
</dbReference>
<keyword evidence="3 5" id="KW-0906">Nuclear pore complex</keyword>
<keyword evidence="5" id="KW-0509">mRNA transport</keyword>
<reference evidence="6" key="1">
    <citation type="submission" date="2021-02" db="EMBL/GenBank/DDBJ databases">
        <authorList>
            <person name="Nowell W R."/>
        </authorList>
    </citation>
    <scope>NUCLEOTIDE SEQUENCE</scope>
</reference>
<dbReference type="Proteomes" id="UP000681967">
    <property type="component" value="Unassembled WGS sequence"/>
</dbReference>
<dbReference type="PANTHER" id="PTHR11225">
    <property type="entry name" value="NUCLEAR PORE COMPLEX PROTEIN NUP93 NUCLEOPORIN NUP93 DEAD EYE PROTEIN"/>
    <property type="match status" value="1"/>
</dbReference>
<name>A0A8S3E983_9BILA</name>
<dbReference type="GO" id="GO:0017056">
    <property type="term" value="F:structural constituent of nuclear pore"/>
    <property type="evidence" value="ECO:0007669"/>
    <property type="project" value="InterPro"/>
</dbReference>
<evidence type="ECO:0000256" key="1">
    <source>
        <dbReference type="ARBA" id="ARBA00004567"/>
    </source>
</evidence>
<feature type="non-terminal residue" evidence="6">
    <location>
        <position position="1"/>
    </location>
</feature>
<keyword evidence="5" id="KW-0813">Transport</keyword>
<evidence type="ECO:0000256" key="5">
    <source>
        <dbReference type="RuleBase" id="RU364035"/>
    </source>
</evidence>
<keyword evidence="5" id="KW-0811">Translocation</keyword>
<evidence type="ECO:0000313" key="6">
    <source>
        <dbReference type="EMBL" id="CAF5064587.1"/>
    </source>
</evidence>
<keyword evidence="5" id="KW-0653">Protein transport</keyword>
<dbReference type="AlphaFoldDB" id="A0A8S3E983"/>
<accession>A0A8S3E983</accession>
<sequence length="206" mass="23553">KLRQACSIYNRLLSETIRTLISSNTLGAQNILTSARSFASRLASVQNDCDRLANTLFTLLDIYIYIEFFKSQQFERAYEIIQKLSLLPFAHTQIDQCLELINYYSSEIMDCYPDIILMTLTLMAILASVEYKSALNLSNQHLSLAATSSFDQRSSNILSTNKQGLLDELKRQADVLFRYIGLLPIKLHNHVHVQLMECFSRIKNAC</sequence>
<dbReference type="PANTHER" id="PTHR11225:SF4">
    <property type="entry name" value="NUCLEAR PORE COMPLEX PROTEIN NUP93"/>
    <property type="match status" value="1"/>
</dbReference>
<evidence type="ECO:0000256" key="3">
    <source>
        <dbReference type="ARBA" id="ARBA00023132"/>
    </source>
</evidence>
<comment type="similarity">
    <text evidence="2 5">Belongs to the nucleoporin interacting component (NIC) family.</text>
</comment>
<evidence type="ECO:0000256" key="2">
    <source>
        <dbReference type="ARBA" id="ARBA00010186"/>
    </source>
</evidence>
<dbReference type="GO" id="GO:0016973">
    <property type="term" value="P:poly(A)+ mRNA export from nucleus"/>
    <property type="evidence" value="ECO:0007669"/>
    <property type="project" value="TreeGrafter"/>
</dbReference>